<evidence type="ECO:0000256" key="8">
    <source>
        <dbReference type="ARBA" id="ARBA00023211"/>
    </source>
</evidence>
<evidence type="ECO:0000256" key="7">
    <source>
        <dbReference type="ARBA" id="ARBA00023004"/>
    </source>
</evidence>
<dbReference type="AlphaFoldDB" id="A0A1F5G1E1"/>
<evidence type="ECO:0000256" key="6">
    <source>
        <dbReference type="ARBA" id="ARBA00022833"/>
    </source>
</evidence>
<dbReference type="NCBIfam" id="NF004076">
    <property type="entry name" value="PRK05581.1-4"/>
    <property type="match status" value="1"/>
</dbReference>
<dbReference type="SUPFAM" id="SSF51366">
    <property type="entry name" value="Ribulose-phoshate binding barrel"/>
    <property type="match status" value="1"/>
</dbReference>
<organism evidence="11 12">
    <name type="scientific">Candidatus Curtissbacteria bacterium RBG_16_39_7</name>
    <dbReference type="NCBI Taxonomy" id="1797707"/>
    <lineage>
        <taxon>Bacteria</taxon>
        <taxon>Candidatus Curtissiibacteriota</taxon>
    </lineage>
</organism>
<keyword evidence="7" id="KW-0408">Iron</keyword>
<dbReference type="GO" id="GO:0046496">
    <property type="term" value="P:nicotinamide nucleotide metabolic process"/>
    <property type="evidence" value="ECO:0007669"/>
    <property type="project" value="UniProtKB-ARBA"/>
</dbReference>
<comment type="cofactor">
    <cofactor evidence="2">
        <name>Zn(2+)</name>
        <dbReference type="ChEBI" id="CHEBI:29105"/>
    </cofactor>
</comment>
<dbReference type="InterPro" id="IPR011060">
    <property type="entry name" value="RibuloseP-bd_barrel"/>
</dbReference>
<dbReference type="GO" id="GO:1901135">
    <property type="term" value="P:carbohydrate derivative metabolic process"/>
    <property type="evidence" value="ECO:0007669"/>
    <property type="project" value="UniProtKB-ARBA"/>
</dbReference>
<keyword evidence="5" id="KW-0479">Metal-binding</keyword>
<keyword evidence="6" id="KW-0862">Zinc</keyword>
<keyword evidence="8" id="KW-0464">Manganese</keyword>
<comment type="cofactor">
    <cofactor evidence="1">
        <name>Mn(2+)</name>
        <dbReference type="ChEBI" id="CHEBI:29035"/>
    </cofactor>
</comment>
<proteinExistence type="predicted"/>
<keyword evidence="9" id="KW-0413">Isomerase</keyword>
<dbReference type="GO" id="GO:0016857">
    <property type="term" value="F:racemase and epimerase activity, acting on carbohydrates and derivatives"/>
    <property type="evidence" value="ECO:0007669"/>
    <property type="project" value="InterPro"/>
</dbReference>
<comment type="subunit">
    <text evidence="4">Homodimer.</text>
</comment>
<keyword evidence="10" id="KW-0119">Carbohydrate metabolism</keyword>
<sequence length="211" mass="23126">MIQILPAILATDPQEYLRKLRVAETLAEWIQVDIEDQKFAPLKTIGADVVASYPTKLKIEAQLMVTQPENWIDDFVKAGVQRIVVPVENTAGLKEVIKHIKNHGIQIGISLNPETSVEKVQHLISDLDLVLAMTVHPGPSGQEFAPEVLAKIRALHKNYPELNIEVDGGIDSQTARKVIKAGANILVAGSYVFDAEDPVDAIKKLKEAALS</sequence>
<evidence type="ECO:0000313" key="11">
    <source>
        <dbReference type="EMBL" id="OGD85691.1"/>
    </source>
</evidence>
<dbReference type="InterPro" id="IPR000056">
    <property type="entry name" value="Ribul_P_3_epim-like"/>
</dbReference>
<dbReference type="FunFam" id="3.20.20.70:FF:000191">
    <property type="entry name" value="ribulose-phosphate 3-epimerase isoform X2"/>
    <property type="match status" value="1"/>
</dbReference>
<evidence type="ECO:0000256" key="9">
    <source>
        <dbReference type="ARBA" id="ARBA00023235"/>
    </source>
</evidence>
<evidence type="ECO:0000256" key="4">
    <source>
        <dbReference type="ARBA" id="ARBA00011738"/>
    </source>
</evidence>
<accession>A0A1F5G1E1</accession>
<dbReference type="InterPro" id="IPR013785">
    <property type="entry name" value="Aldolase_TIM"/>
</dbReference>
<dbReference type="PANTHER" id="PTHR11749">
    <property type="entry name" value="RIBULOSE-5-PHOSPHATE-3-EPIMERASE"/>
    <property type="match status" value="1"/>
</dbReference>
<dbReference type="Gene3D" id="3.20.20.70">
    <property type="entry name" value="Aldolase class I"/>
    <property type="match status" value="1"/>
</dbReference>
<reference evidence="11 12" key="1">
    <citation type="journal article" date="2016" name="Nat. Commun.">
        <title>Thousands of microbial genomes shed light on interconnected biogeochemical processes in an aquifer system.</title>
        <authorList>
            <person name="Anantharaman K."/>
            <person name="Brown C.T."/>
            <person name="Hug L.A."/>
            <person name="Sharon I."/>
            <person name="Castelle C.J."/>
            <person name="Probst A.J."/>
            <person name="Thomas B.C."/>
            <person name="Singh A."/>
            <person name="Wilkins M.J."/>
            <person name="Karaoz U."/>
            <person name="Brodie E.L."/>
            <person name="Williams K.H."/>
            <person name="Hubbard S.S."/>
            <person name="Banfield J.F."/>
        </authorList>
    </citation>
    <scope>NUCLEOTIDE SEQUENCE [LARGE SCALE GENOMIC DNA]</scope>
</reference>
<comment type="caution">
    <text evidence="11">The sequence shown here is derived from an EMBL/GenBank/DDBJ whole genome shotgun (WGS) entry which is preliminary data.</text>
</comment>
<evidence type="ECO:0000256" key="1">
    <source>
        <dbReference type="ARBA" id="ARBA00001936"/>
    </source>
</evidence>
<comment type="cofactor">
    <cofactor evidence="3">
        <name>Fe(2+)</name>
        <dbReference type="ChEBI" id="CHEBI:29033"/>
    </cofactor>
</comment>
<evidence type="ECO:0000256" key="2">
    <source>
        <dbReference type="ARBA" id="ARBA00001947"/>
    </source>
</evidence>
<dbReference type="CDD" id="cd00429">
    <property type="entry name" value="RPE"/>
    <property type="match status" value="1"/>
</dbReference>
<dbReference type="GO" id="GO:0005975">
    <property type="term" value="P:carbohydrate metabolic process"/>
    <property type="evidence" value="ECO:0007669"/>
    <property type="project" value="InterPro"/>
</dbReference>
<dbReference type="GO" id="GO:0006091">
    <property type="term" value="P:generation of precursor metabolites and energy"/>
    <property type="evidence" value="ECO:0007669"/>
    <property type="project" value="UniProtKB-ARBA"/>
</dbReference>
<evidence type="ECO:0008006" key="13">
    <source>
        <dbReference type="Google" id="ProtNLM"/>
    </source>
</evidence>
<dbReference type="Proteomes" id="UP000176628">
    <property type="component" value="Unassembled WGS sequence"/>
</dbReference>
<evidence type="ECO:0000256" key="3">
    <source>
        <dbReference type="ARBA" id="ARBA00001954"/>
    </source>
</evidence>
<evidence type="ECO:0000256" key="5">
    <source>
        <dbReference type="ARBA" id="ARBA00022723"/>
    </source>
</evidence>
<name>A0A1F5G1E1_9BACT</name>
<protein>
    <recommendedName>
        <fullName evidence="13">Ribulose-phosphate 3-epimerase</fullName>
    </recommendedName>
</protein>
<dbReference type="EMBL" id="MFAV01000047">
    <property type="protein sequence ID" value="OGD85691.1"/>
    <property type="molecule type" value="Genomic_DNA"/>
</dbReference>
<dbReference type="GO" id="GO:0006163">
    <property type="term" value="P:purine nucleotide metabolic process"/>
    <property type="evidence" value="ECO:0007669"/>
    <property type="project" value="UniProtKB-ARBA"/>
</dbReference>
<gene>
    <name evidence="11" type="ORF">A2Z23_02510</name>
</gene>
<evidence type="ECO:0000256" key="10">
    <source>
        <dbReference type="ARBA" id="ARBA00023277"/>
    </source>
</evidence>
<dbReference type="GO" id="GO:0046872">
    <property type="term" value="F:metal ion binding"/>
    <property type="evidence" value="ECO:0007669"/>
    <property type="project" value="UniProtKB-KW"/>
</dbReference>
<dbReference type="Pfam" id="PF00834">
    <property type="entry name" value="Ribul_P_3_epim"/>
    <property type="match status" value="1"/>
</dbReference>
<evidence type="ECO:0000313" key="12">
    <source>
        <dbReference type="Proteomes" id="UP000176628"/>
    </source>
</evidence>